<gene>
    <name evidence="3" type="ORF">BUE93_11765</name>
</gene>
<evidence type="ECO:0000313" key="4">
    <source>
        <dbReference type="Proteomes" id="UP000239469"/>
    </source>
</evidence>
<feature type="signal peptide" evidence="2">
    <location>
        <begin position="1"/>
        <end position="21"/>
    </location>
</feature>
<protein>
    <recommendedName>
        <fullName evidence="5">Lipid A 3-O-deacylase</fullName>
    </recommendedName>
</protein>
<dbReference type="Pfam" id="PF07017">
    <property type="entry name" value="PagP"/>
    <property type="match status" value="1"/>
</dbReference>
<evidence type="ECO:0000313" key="3">
    <source>
        <dbReference type="EMBL" id="PRP70331.1"/>
    </source>
</evidence>
<keyword evidence="2" id="KW-0732">Signal</keyword>
<dbReference type="AlphaFoldDB" id="A0A2S9X3M8"/>
<comment type="caution">
    <text evidence="3">The sequence shown here is derived from an EMBL/GenBank/DDBJ whole genome shotgun (WGS) entry which is preliminary data.</text>
</comment>
<dbReference type="RefSeq" id="WP_146131827.1">
    <property type="nucleotide sequence ID" value="NZ_MTBD01000026.1"/>
</dbReference>
<evidence type="ECO:0000256" key="2">
    <source>
        <dbReference type="SAM" id="SignalP"/>
    </source>
</evidence>
<feature type="chain" id="PRO_5015624057" description="Lipid A 3-O-deacylase" evidence="2">
    <location>
        <begin position="22"/>
        <end position="162"/>
    </location>
</feature>
<accession>A0A2S9X3M8</accession>
<dbReference type="EMBL" id="MTBD01000026">
    <property type="protein sequence ID" value="PRP70331.1"/>
    <property type="molecule type" value="Genomic_DNA"/>
</dbReference>
<evidence type="ECO:0000256" key="1">
    <source>
        <dbReference type="ARBA" id="ARBA00004442"/>
    </source>
</evidence>
<dbReference type="OrthoDB" id="5587755at2"/>
<organism evidence="3 4">
    <name type="scientific">Chromobacterium amazonense</name>
    <dbReference type="NCBI Taxonomy" id="1382803"/>
    <lineage>
        <taxon>Bacteria</taxon>
        <taxon>Pseudomonadati</taxon>
        <taxon>Pseudomonadota</taxon>
        <taxon>Betaproteobacteria</taxon>
        <taxon>Neisseriales</taxon>
        <taxon>Chromobacteriaceae</taxon>
        <taxon>Chromobacterium</taxon>
    </lineage>
</organism>
<dbReference type="GO" id="GO:0009279">
    <property type="term" value="C:cell outer membrane"/>
    <property type="evidence" value="ECO:0007669"/>
    <property type="project" value="UniProtKB-SubCell"/>
</dbReference>
<sequence>MMKHALLASATLLLCAQNACADVTINDFSLLLFGASDHHGCSTCHLNESNPGAGLEWKFSGDDDQGRWFARAGSYRDSFRETAYFGSIGWRKEWQIAGPIVAGLGLQAGYLDGSGRHGLAALPILSIGTRAVALEVGYLPKVSAGNHHAKTAVTTFNLRCTF</sequence>
<comment type="subcellular location">
    <subcellularLocation>
        <location evidence="1">Cell outer membrane</location>
    </subcellularLocation>
</comment>
<reference evidence="3 4" key="1">
    <citation type="submission" date="2017-01" db="EMBL/GenBank/DDBJ databases">
        <title>New insights into the genetic diversity of Chromobacterium isolated from tropical freshwater lake.</title>
        <authorList>
            <person name="Santos A.B."/>
            <person name="Nascimento A.M."/>
            <person name="Da Silva P.C."/>
        </authorList>
    </citation>
    <scope>NUCLEOTIDE SEQUENCE [LARGE SCALE GENOMIC DNA]</scope>
    <source>
        <strain evidence="3 4">56AF</strain>
    </source>
</reference>
<proteinExistence type="predicted"/>
<dbReference type="InterPro" id="IPR009746">
    <property type="entry name" value="LipidA_acyl_PagP"/>
</dbReference>
<name>A0A2S9X3M8_9NEIS</name>
<dbReference type="Proteomes" id="UP000239469">
    <property type="component" value="Unassembled WGS sequence"/>
</dbReference>
<evidence type="ECO:0008006" key="5">
    <source>
        <dbReference type="Google" id="ProtNLM"/>
    </source>
</evidence>
<dbReference type="Gene3D" id="2.40.160.20">
    <property type="match status" value="1"/>
</dbReference>